<proteinExistence type="predicted"/>
<feature type="signal peptide" evidence="1">
    <location>
        <begin position="1"/>
        <end position="27"/>
    </location>
</feature>
<dbReference type="EMBL" id="JAQQAF010000004">
    <property type="protein sequence ID" value="KAJ8493008.1"/>
    <property type="molecule type" value="Genomic_DNA"/>
</dbReference>
<sequence>MNSRHSSIISAFLFFLLLFARPRSSRSDYSPPECPYPCLPPPTSVANYPPPPPSEPTWGGYPPPPPGTPSYNGYYPPPSGGYLPYYSPPDYALPAPPPPNPIVPWFPFYYRSPSLPPSSASVTARSGAIFAPLLTVFLSILLA</sequence>
<accession>A0AAV8R3X6</accession>
<organism evidence="2 3">
    <name type="scientific">Ensete ventricosum</name>
    <name type="common">Abyssinian banana</name>
    <name type="synonym">Musa ensete</name>
    <dbReference type="NCBI Taxonomy" id="4639"/>
    <lineage>
        <taxon>Eukaryota</taxon>
        <taxon>Viridiplantae</taxon>
        <taxon>Streptophyta</taxon>
        <taxon>Embryophyta</taxon>
        <taxon>Tracheophyta</taxon>
        <taxon>Spermatophyta</taxon>
        <taxon>Magnoliopsida</taxon>
        <taxon>Liliopsida</taxon>
        <taxon>Zingiberales</taxon>
        <taxon>Musaceae</taxon>
        <taxon>Ensete</taxon>
    </lineage>
</organism>
<keyword evidence="1" id="KW-0732">Signal</keyword>
<protein>
    <recommendedName>
        <fullName evidence="4">Extensin domain-containing protein</fullName>
    </recommendedName>
</protein>
<evidence type="ECO:0008006" key="4">
    <source>
        <dbReference type="Google" id="ProtNLM"/>
    </source>
</evidence>
<evidence type="ECO:0000313" key="2">
    <source>
        <dbReference type="EMBL" id="KAJ8493008.1"/>
    </source>
</evidence>
<feature type="chain" id="PRO_5044023827" description="Extensin domain-containing protein" evidence="1">
    <location>
        <begin position="28"/>
        <end position="143"/>
    </location>
</feature>
<evidence type="ECO:0000313" key="3">
    <source>
        <dbReference type="Proteomes" id="UP001222027"/>
    </source>
</evidence>
<name>A0AAV8R3X6_ENSVE</name>
<reference evidence="2 3" key="1">
    <citation type="submission" date="2022-12" db="EMBL/GenBank/DDBJ databases">
        <title>Chromosome-scale assembly of the Ensete ventricosum genome.</title>
        <authorList>
            <person name="Dussert Y."/>
            <person name="Stocks J."/>
            <person name="Wendawek A."/>
            <person name="Woldeyes F."/>
            <person name="Nichols R.A."/>
            <person name="Borrell J.S."/>
        </authorList>
    </citation>
    <scope>NUCLEOTIDE SEQUENCE [LARGE SCALE GENOMIC DNA]</scope>
    <source>
        <strain evidence="3">cv. Maze</strain>
        <tissue evidence="2">Seeds</tissue>
    </source>
</reference>
<comment type="caution">
    <text evidence="2">The sequence shown here is derived from an EMBL/GenBank/DDBJ whole genome shotgun (WGS) entry which is preliminary data.</text>
</comment>
<dbReference type="Proteomes" id="UP001222027">
    <property type="component" value="Unassembled WGS sequence"/>
</dbReference>
<dbReference type="PANTHER" id="PTHR37702">
    <property type="entry name" value="PROLINE-RICH FAMILY PROTEIN"/>
    <property type="match status" value="1"/>
</dbReference>
<evidence type="ECO:0000256" key="1">
    <source>
        <dbReference type="SAM" id="SignalP"/>
    </source>
</evidence>
<keyword evidence="3" id="KW-1185">Reference proteome</keyword>
<dbReference type="AlphaFoldDB" id="A0AAV8R3X6"/>
<gene>
    <name evidence="2" type="ORF">OPV22_014729</name>
</gene>
<dbReference type="PANTHER" id="PTHR37702:SF9">
    <property type="entry name" value="PROLINE-RICH FAMILY PROTEIN"/>
    <property type="match status" value="1"/>
</dbReference>